<evidence type="ECO:0000313" key="4">
    <source>
        <dbReference type="EMBL" id="MRW95482.1"/>
    </source>
</evidence>
<keyword evidence="2" id="KW-1133">Transmembrane helix</keyword>
<dbReference type="InterPro" id="IPR058528">
    <property type="entry name" value="DUF8215"/>
</dbReference>
<feature type="transmembrane region" description="Helical" evidence="2">
    <location>
        <begin position="32"/>
        <end position="52"/>
    </location>
</feature>
<feature type="compositionally biased region" description="Basic and acidic residues" evidence="1">
    <location>
        <begin position="11"/>
        <end position="22"/>
    </location>
</feature>
<keyword evidence="5" id="KW-1185">Reference proteome</keyword>
<feature type="transmembrane region" description="Helical" evidence="2">
    <location>
        <begin position="59"/>
        <end position="79"/>
    </location>
</feature>
<reference evidence="4 5" key="1">
    <citation type="submission" date="2019-11" db="EMBL/GenBank/DDBJ databases">
        <title>Whole genome sequence of Haloferax sp. MBLA0078.</title>
        <authorList>
            <person name="Seo M.-J."/>
            <person name="Cho E.-S."/>
        </authorList>
    </citation>
    <scope>NUCLEOTIDE SEQUENCE [LARGE SCALE GENOMIC DNA]</scope>
    <source>
        <strain evidence="4 5">MBLA0078</strain>
    </source>
</reference>
<comment type="caution">
    <text evidence="4">The sequence shown here is derived from an EMBL/GenBank/DDBJ whole genome shotgun (WGS) entry which is preliminary data.</text>
</comment>
<evidence type="ECO:0000256" key="1">
    <source>
        <dbReference type="SAM" id="MobiDB-lite"/>
    </source>
</evidence>
<evidence type="ECO:0000256" key="2">
    <source>
        <dbReference type="SAM" id="Phobius"/>
    </source>
</evidence>
<gene>
    <name evidence="4" type="ORF">GJR99_02695</name>
</gene>
<feature type="domain" description="DUF8215" evidence="3">
    <location>
        <begin position="23"/>
        <end position="160"/>
    </location>
</feature>
<feature type="transmembrane region" description="Helical" evidence="2">
    <location>
        <begin position="194"/>
        <end position="214"/>
    </location>
</feature>
<accession>A0A6A8G4G0</accession>
<feature type="transmembrane region" description="Helical" evidence="2">
    <location>
        <begin position="167"/>
        <end position="188"/>
    </location>
</feature>
<protein>
    <recommendedName>
        <fullName evidence="3">DUF8215 domain-containing protein</fullName>
    </recommendedName>
</protein>
<dbReference type="OrthoDB" id="293716at2157"/>
<feature type="region of interest" description="Disordered" evidence="1">
    <location>
        <begin position="1"/>
        <end position="22"/>
    </location>
</feature>
<evidence type="ECO:0000313" key="5">
    <source>
        <dbReference type="Proteomes" id="UP000443423"/>
    </source>
</evidence>
<name>A0A6A8G4G0_9EURY</name>
<evidence type="ECO:0000259" key="3">
    <source>
        <dbReference type="Pfam" id="PF26650"/>
    </source>
</evidence>
<feature type="transmembrane region" description="Helical" evidence="2">
    <location>
        <begin position="135"/>
        <end position="155"/>
    </location>
</feature>
<sequence length="223" mass="23400">MSPNDQALQQLDERPDTPETREKGLDGWLDAIIYYGLGQHMLLALPTLWIAFQTVSIPVAVTTSAIVSLTVASVTIGAFRMGVLSTGHPWHRIEDNELGLGPDGGYGFLVRRAAYLNTTLGLATFAGAIADASGWGLVGAVLVGGGFSFGALYVLPNLRAANSKQSVPVRVIYYAVSLSVVASTGQVLELSVGAPSAALAFAVVCLFTVFDVGADLRKPMDGM</sequence>
<dbReference type="AlphaFoldDB" id="A0A6A8G4G0"/>
<keyword evidence="2" id="KW-0812">Transmembrane</keyword>
<organism evidence="4 5">
    <name type="scientific">Haloferax marinum</name>
    <dbReference type="NCBI Taxonomy" id="2666143"/>
    <lineage>
        <taxon>Archaea</taxon>
        <taxon>Methanobacteriati</taxon>
        <taxon>Methanobacteriota</taxon>
        <taxon>Stenosarchaea group</taxon>
        <taxon>Halobacteria</taxon>
        <taxon>Halobacteriales</taxon>
        <taxon>Haloferacaceae</taxon>
        <taxon>Haloferax</taxon>
    </lineage>
</organism>
<keyword evidence="2" id="KW-0472">Membrane</keyword>
<dbReference type="EMBL" id="WKJQ01000001">
    <property type="protein sequence ID" value="MRW95482.1"/>
    <property type="molecule type" value="Genomic_DNA"/>
</dbReference>
<dbReference type="Pfam" id="PF26650">
    <property type="entry name" value="DUF8215"/>
    <property type="match status" value="1"/>
</dbReference>
<dbReference type="Proteomes" id="UP000443423">
    <property type="component" value="Unassembled WGS sequence"/>
</dbReference>
<proteinExistence type="predicted"/>
<dbReference type="RefSeq" id="WP_151109137.1">
    <property type="nucleotide sequence ID" value="NZ_WKJQ01000001.1"/>
</dbReference>